<protein>
    <submittedName>
        <fullName evidence="3">Exo-alpha-sialidase</fullName>
    </submittedName>
</protein>
<evidence type="ECO:0000256" key="1">
    <source>
        <dbReference type="SAM" id="SignalP"/>
    </source>
</evidence>
<accession>A0ABR6EQ98</accession>
<keyword evidence="1" id="KW-0732">Signal</keyword>
<dbReference type="Proteomes" id="UP000636110">
    <property type="component" value="Unassembled WGS sequence"/>
</dbReference>
<dbReference type="PANTHER" id="PTHR43752">
    <property type="entry name" value="BNR/ASP-BOX REPEAT FAMILY PROTEIN"/>
    <property type="match status" value="1"/>
</dbReference>
<dbReference type="CDD" id="cd15482">
    <property type="entry name" value="Sialidase_non-viral"/>
    <property type="match status" value="1"/>
</dbReference>
<dbReference type="EMBL" id="WNXC01000001">
    <property type="protein sequence ID" value="MBB2147420.1"/>
    <property type="molecule type" value="Genomic_DNA"/>
</dbReference>
<dbReference type="RefSeq" id="WP_182952699.1">
    <property type="nucleotide sequence ID" value="NZ_WNXC01000001.1"/>
</dbReference>
<organism evidence="3 4">
    <name type="scientific">Pedobacter gandavensis</name>
    <dbReference type="NCBI Taxonomy" id="2679963"/>
    <lineage>
        <taxon>Bacteria</taxon>
        <taxon>Pseudomonadati</taxon>
        <taxon>Bacteroidota</taxon>
        <taxon>Sphingobacteriia</taxon>
        <taxon>Sphingobacteriales</taxon>
        <taxon>Sphingobacteriaceae</taxon>
        <taxon>Pedobacter</taxon>
    </lineage>
</organism>
<dbReference type="Pfam" id="PF13088">
    <property type="entry name" value="BNR_2"/>
    <property type="match status" value="1"/>
</dbReference>
<feature type="domain" description="Sialidase" evidence="2">
    <location>
        <begin position="67"/>
        <end position="341"/>
    </location>
</feature>
<evidence type="ECO:0000313" key="4">
    <source>
        <dbReference type="Proteomes" id="UP000636110"/>
    </source>
</evidence>
<name>A0ABR6EQ98_9SPHI</name>
<evidence type="ECO:0000259" key="2">
    <source>
        <dbReference type="Pfam" id="PF13088"/>
    </source>
</evidence>
<dbReference type="PANTHER" id="PTHR43752:SF2">
    <property type="entry name" value="BNR_ASP-BOX REPEAT FAMILY PROTEIN"/>
    <property type="match status" value="1"/>
</dbReference>
<proteinExistence type="predicted"/>
<gene>
    <name evidence="3" type="ORF">GM920_00720</name>
</gene>
<reference evidence="3 4" key="1">
    <citation type="submission" date="2019-11" db="EMBL/GenBank/DDBJ databases">
        <title>Description of Pedobacter sp. LMG 31462T.</title>
        <authorList>
            <person name="Carlier A."/>
            <person name="Qi S."/>
            <person name="Vandamme P."/>
        </authorList>
    </citation>
    <scope>NUCLEOTIDE SEQUENCE [LARGE SCALE GENOMIC DNA]</scope>
    <source>
        <strain evidence="3 4">LMG 31462</strain>
    </source>
</reference>
<feature type="chain" id="PRO_5047169498" evidence="1">
    <location>
        <begin position="28"/>
        <end position="378"/>
    </location>
</feature>
<keyword evidence="4" id="KW-1185">Reference proteome</keyword>
<evidence type="ECO:0000313" key="3">
    <source>
        <dbReference type="EMBL" id="MBB2147420.1"/>
    </source>
</evidence>
<comment type="caution">
    <text evidence="3">The sequence shown here is derived from an EMBL/GenBank/DDBJ whole genome shotgun (WGS) entry which is preliminary data.</text>
</comment>
<dbReference type="Gene3D" id="2.120.10.10">
    <property type="match status" value="1"/>
</dbReference>
<feature type="signal peptide" evidence="1">
    <location>
        <begin position="1"/>
        <end position="27"/>
    </location>
</feature>
<dbReference type="InterPro" id="IPR011040">
    <property type="entry name" value="Sialidase"/>
</dbReference>
<dbReference type="SUPFAM" id="SSF50939">
    <property type="entry name" value="Sialidases"/>
    <property type="match status" value="1"/>
</dbReference>
<dbReference type="InterPro" id="IPR036278">
    <property type="entry name" value="Sialidase_sf"/>
</dbReference>
<sequence length="378" mass="41932">MMKIKCVFCFFLAVVGLQISHVFQAAAQLVPVMKNNVVLEIKPGVGNPRNSEGSFITLKNGSILFIYSKYTSGTGDDHDPAFLASRFSSDGGHSWTNKDKVVLSNEGGLNVMSVSLLRLKNGEIAMFYLKKNTTKDCIPYLRISKDEAKTWSEPIACITDQTGYFVLNNDRVIQLNSGRLLFAVALHKNLNTYMGGSGNLFSYYSDDNGRTWKAGKEVKGPEDRLTQEPGVVELKNGDIMMFIRATGGAQLVSYSKDKGETWTDAVPYNLKSPLSPASIERIPATGDLFAIWNNIDGTDPKVKDLRTPLTIAISKDDGKSWIHVKNIETDPDGWYCYMAIHFDQNNVLLSYCAGSQKQKTHLSVTDIALLDLKIIYKN</sequence>